<evidence type="ECO:0000313" key="2">
    <source>
        <dbReference type="Proteomes" id="UP000046392"/>
    </source>
</evidence>
<keyword evidence="2" id="KW-1185">Reference proteome</keyword>
<dbReference type="Proteomes" id="UP000046392">
    <property type="component" value="Unplaced"/>
</dbReference>
<feature type="signal peptide" evidence="1">
    <location>
        <begin position="1"/>
        <end position="20"/>
    </location>
</feature>
<protein>
    <submittedName>
        <fullName evidence="3">Uncharacterized protein</fullName>
    </submittedName>
</protein>
<sequence>MFNFNLIILVFTLGINPIASKITLEEATEIVSKILQPVFEGYKPPLKDTAFQHKPDLLIGYHGYQLRPLKIAMVPQDFHVLLNGGKYDCAKRDIIRLCKLIPVYTFFDGPGTDTYMTNTITERNSYRPKQRTHNRFLGYFSTENGLCGATLNITRLYNKKLPEADADRSLITAEEYDSYKKTGNPNLNDFDMIHNYFHGWRPKTSDINLNIEAYNNLYKQTVDGKPIDRTRVCRGDLADELAIRNDIPLDNEVFPPPLPNIDYVDEDNVKDDDEC</sequence>
<accession>A0A0N5B4D8</accession>
<name>A0A0N5B4D8_STREA</name>
<evidence type="ECO:0000256" key="1">
    <source>
        <dbReference type="SAM" id="SignalP"/>
    </source>
</evidence>
<proteinExistence type="predicted"/>
<organism evidence="2 3">
    <name type="scientific">Strongyloides papillosus</name>
    <name type="common">Intestinal threadworm</name>
    <dbReference type="NCBI Taxonomy" id="174720"/>
    <lineage>
        <taxon>Eukaryota</taxon>
        <taxon>Metazoa</taxon>
        <taxon>Ecdysozoa</taxon>
        <taxon>Nematoda</taxon>
        <taxon>Chromadorea</taxon>
        <taxon>Rhabditida</taxon>
        <taxon>Tylenchina</taxon>
        <taxon>Panagrolaimomorpha</taxon>
        <taxon>Strongyloidoidea</taxon>
        <taxon>Strongyloididae</taxon>
        <taxon>Strongyloides</taxon>
    </lineage>
</organism>
<reference evidence="3" key="1">
    <citation type="submission" date="2017-02" db="UniProtKB">
        <authorList>
            <consortium name="WormBaseParasite"/>
        </authorList>
    </citation>
    <scope>IDENTIFICATION</scope>
</reference>
<feature type="chain" id="PRO_5005893873" evidence="1">
    <location>
        <begin position="21"/>
        <end position="275"/>
    </location>
</feature>
<evidence type="ECO:0000313" key="3">
    <source>
        <dbReference type="WBParaSite" id="SPAL_0000094000.1"/>
    </source>
</evidence>
<dbReference type="AlphaFoldDB" id="A0A0N5B4D8"/>
<dbReference type="WBParaSite" id="SPAL_0000094000.1">
    <property type="protein sequence ID" value="SPAL_0000094000.1"/>
    <property type="gene ID" value="SPAL_0000094000"/>
</dbReference>
<keyword evidence="1" id="KW-0732">Signal</keyword>